<keyword evidence="1 3" id="KW-0547">Nucleotide-binding</keyword>
<dbReference type="Proteomes" id="UP000000724">
    <property type="component" value="Contig Pc00c12"/>
</dbReference>
<dbReference type="InterPro" id="IPR008271">
    <property type="entry name" value="Ser/Thr_kinase_AS"/>
</dbReference>
<evidence type="ECO:0000256" key="1">
    <source>
        <dbReference type="ARBA" id="ARBA00022741"/>
    </source>
</evidence>
<dbReference type="GO" id="GO:0035556">
    <property type="term" value="P:intracellular signal transduction"/>
    <property type="evidence" value="ECO:0007669"/>
    <property type="project" value="TreeGrafter"/>
</dbReference>
<dbReference type="PROSITE" id="PS00108">
    <property type="entry name" value="PROTEIN_KINASE_ST"/>
    <property type="match status" value="1"/>
</dbReference>
<dbReference type="InterPro" id="IPR011009">
    <property type="entry name" value="Kinase-like_dom_sf"/>
</dbReference>
<feature type="compositionally biased region" description="Basic and acidic residues" evidence="4">
    <location>
        <begin position="199"/>
        <end position="209"/>
    </location>
</feature>
<accession>B6GXH6</accession>
<feature type="domain" description="Protein kinase" evidence="5">
    <location>
        <begin position="386"/>
        <end position="692"/>
    </location>
</feature>
<dbReference type="VEuPathDB" id="FungiDB:PCH_Pc12g15300"/>
<dbReference type="GO" id="GO:0000226">
    <property type="term" value="P:microtubule cytoskeleton organization"/>
    <property type="evidence" value="ECO:0007669"/>
    <property type="project" value="TreeGrafter"/>
</dbReference>
<evidence type="ECO:0000259" key="5">
    <source>
        <dbReference type="PROSITE" id="PS50011"/>
    </source>
</evidence>
<sequence>MADWPELLMVILALNPSQSQLPLHHHYLKRSVPTFAAITPQLQSSSTPSRSIPSKKRSSRGLHNPTASLITADNTTISVSCSLWANENVEREATTVGDGIESDHTNQCHDYARRHDTDEDRSLLNDLHSVTPPISVPRHDEHRHLDDADNFPHKPDDVQGSPLDSYLHTRRPSISFNPKVSVESGNQIPLEEPLSMGDVKSRPPQRFESRSSGLRNALSQDDDHVEPNHQSPTWSPKRSLNRGFPTGQSRAQPFARSENGSELDRPTSLTSQSTVSPVTDEVRTPPDYSSHTLMSPFCAPSPTQSFASPEDRSSSWSGGITTPFGSKRSSALDRSSSLRNSTRHSSRRSTNSSGKSPASMFLSMWNNVEEPAPQPDDEGQMVGDDYVLGKQIGFGGFSAVKEAYKAEKHGETKRLAVKIVKKQVTGRSEHENDQVQAEFDHEVRVWRYLSHPHVLTLDAVYETDYATFCFTKLAIGGTLFDLVRQNRSGLDTQLAKKYAYQLACAIRYLHEDARVVHRDIKLENCLLDPIKSADGTTSSTLVLCDFGMAEWMSIDNGGDSPDPYEDAADRPPPQQIGPAGSSTSVAGSLEYASPELLQSVDGVIHPSVDVWAFGVIVYSVIVGSRPFQDAFAPRIQANILSGTWDRNAVLGDNMDGHLRQDRQYALDLIRGCLEMNPDKRWTIRDVLASPWLRDVHETAEPSPDTVWRL</sequence>
<dbReference type="PANTHER" id="PTHR24346">
    <property type="entry name" value="MAP/MICROTUBULE AFFINITY-REGULATING KINASE"/>
    <property type="match status" value="1"/>
</dbReference>
<dbReference type="FunFam" id="3.30.200.20:FF:000567">
    <property type="entry name" value="Serine/threonine-protein kinase MARK2"/>
    <property type="match status" value="1"/>
</dbReference>
<dbReference type="OMA" id="GMAEWMT"/>
<feature type="compositionally biased region" description="Low complexity" evidence="4">
    <location>
        <begin position="39"/>
        <end position="52"/>
    </location>
</feature>
<keyword evidence="2 3" id="KW-0067">ATP-binding</keyword>
<dbReference type="OrthoDB" id="4062651at2759"/>
<dbReference type="eggNOG" id="KOG0586">
    <property type="taxonomic scope" value="Eukaryota"/>
</dbReference>
<feature type="compositionally biased region" description="Low complexity" evidence="4">
    <location>
        <begin position="326"/>
        <end position="340"/>
    </location>
</feature>
<dbReference type="GO" id="GO:0005524">
    <property type="term" value="F:ATP binding"/>
    <property type="evidence" value="ECO:0007669"/>
    <property type="project" value="UniProtKB-UniRule"/>
</dbReference>
<feature type="region of interest" description="Disordered" evidence="4">
    <location>
        <begin position="39"/>
        <end position="67"/>
    </location>
</feature>
<dbReference type="Gene3D" id="3.30.200.20">
    <property type="entry name" value="Phosphorylase Kinase, domain 1"/>
    <property type="match status" value="1"/>
</dbReference>
<gene>
    <name evidence="6" type="ORF">Pc12g15300</name>
    <name evidence="6" type="ORF">PCH_Pc12g15300</name>
</gene>
<dbReference type="HOGENOM" id="CLU_015975_0_0_1"/>
<dbReference type="Gene3D" id="1.10.510.10">
    <property type="entry name" value="Transferase(Phosphotransferase) domain 1"/>
    <property type="match status" value="1"/>
</dbReference>
<dbReference type="GO" id="GO:0004674">
    <property type="term" value="F:protein serine/threonine kinase activity"/>
    <property type="evidence" value="ECO:0007669"/>
    <property type="project" value="TreeGrafter"/>
</dbReference>
<feature type="region of interest" description="Disordered" evidence="4">
    <location>
        <begin position="558"/>
        <end position="585"/>
    </location>
</feature>
<dbReference type="AlphaFoldDB" id="B6GXH6"/>
<feature type="compositionally biased region" description="Polar residues" evidence="4">
    <location>
        <begin position="210"/>
        <end position="219"/>
    </location>
</feature>
<dbReference type="STRING" id="500485.B6GXH6"/>
<feature type="binding site" evidence="3">
    <location>
        <position position="422"/>
    </location>
    <ligand>
        <name>ATP</name>
        <dbReference type="ChEBI" id="CHEBI:30616"/>
    </ligand>
</feature>
<dbReference type="SMART" id="SM00220">
    <property type="entry name" value="S_TKc"/>
    <property type="match status" value="1"/>
</dbReference>
<dbReference type="PROSITE" id="PS50011">
    <property type="entry name" value="PROTEIN_KINASE_DOM"/>
    <property type="match status" value="1"/>
</dbReference>
<evidence type="ECO:0000313" key="6">
    <source>
        <dbReference type="EMBL" id="CAP81157.1"/>
    </source>
</evidence>
<dbReference type="EMBL" id="AM920427">
    <property type="protein sequence ID" value="CAP81157.1"/>
    <property type="molecule type" value="Genomic_DNA"/>
</dbReference>
<reference evidence="6 7" key="1">
    <citation type="journal article" date="2008" name="Nat. Biotechnol.">
        <title>Genome sequencing and analysis of the filamentous fungus Penicillium chrysogenum.</title>
        <authorList>
            <person name="van den Berg M.A."/>
            <person name="Albang R."/>
            <person name="Albermann K."/>
            <person name="Badger J.H."/>
            <person name="Daran J.-M."/>
            <person name="Driessen A.J.M."/>
            <person name="Garcia-Estrada C."/>
            <person name="Fedorova N.D."/>
            <person name="Harris D.M."/>
            <person name="Heijne W.H.M."/>
            <person name="Joardar V.S."/>
            <person name="Kiel J.A.K.W."/>
            <person name="Kovalchuk A."/>
            <person name="Martin J.F."/>
            <person name="Nierman W.C."/>
            <person name="Nijland J.G."/>
            <person name="Pronk J.T."/>
            <person name="Roubos J.A."/>
            <person name="van der Klei I.J."/>
            <person name="van Peij N.N.M.E."/>
            <person name="Veenhuis M."/>
            <person name="von Doehren H."/>
            <person name="Wagner C."/>
            <person name="Wortman J.R."/>
            <person name="Bovenberg R.A.L."/>
        </authorList>
    </citation>
    <scope>NUCLEOTIDE SEQUENCE [LARGE SCALE GENOMIC DNA]</scope>
    <source>
        <strain evidence="7">ATCC 28089 / DSM 1075 / NRRL 1951 / Wisconsin 54-1255</strain>
    </source>
</reference>
<feature type="compositionally biased region" description="Polar residues" evidence="4">
    <location>
        <begin position="172"/>
        <end position="187"/>
    </location>
</feature>
<dbReference type="SUPFAM" id="SSF56112">
    <property type="entry name" value="Protein kinase-like (PK-like)"/>
    <property type="match status" value="1"/>
</dbReference>
<evidence type="ECO:0000256" key="3">
    <source>
        <dbReference type="PROSITE-ProRule" id="PRU10141"/>
    </source>
</evidence>
<dbReference type="PANTHER" id="PTHR24346:SF76">
    <property type="entry name" value="NON-SPECIFIC SERINE_THREONINE PROTEIN KINASE"/>
    <property type="match status" value="1"/>
</dbReference>
<name>B6GXH6_PENRW</name>
<evidence type="ECO:0000313" key="7">
    <source>
        <dbReference type="Proteomes" id="UP000000724"/>
    </source>
</evidence>
<organism evidence="6 7">
    <name type="scientific">Penicillium rubens (strain ATCC 28089 / DSM 1075 / NRRL 1951 / Wisconsin 54-1255)</name>
    <name type="common">Penicillium chrysogenum</name>
    <dbReference type="NCBI Taxonomy" id="500485"/>
    <lineage>
        <taxon>Eukaryota</taxon>
        <taxon>Fungi</taxon>
        <taxon>Dikarya</taxon>
        <taxon>Ascomycota</taxon>
        <taxon>Pezizomycotina</taxon>
        <taxon>Eurotiomycetes</taxon>
        <taxon>Eurotiomycetidae</taxon>
        <taxon>Eurotiales</taxon>
        <taxon>Aspergillaceae</taxon>
        <taxon>Penicillium</taxon>
        <taxon>Penicillium chrysogenum species complex</taxon>
    </lineage>
</organism>
<evidence type="ECO:0000256" key="4">
    <source>
        <dbReference type="SAM" id="MobiDB-lite"/>
    </source>
</evidence>
<protein>
    <submittedName>
        <fullName evidence="6">Pc12g15300 protein</fullName>
    </submittedName>
</protein>
<dbReference type="InterPro" id="IPR017441">
    <property type="entry name" value="Protein_kinase_ATP_BS"/>
</dbReference>
<evidence type="ECO:0000256" key="2">
    <source>
        <dbReference type="ARBA" id="ARBA00022840"/>
    </source>
</evidence>
<proteinExistence type="predicted"/>
<dbReference type="InterPro" id="IPR000719">
    <property type="entry name" value="Prot_kinase_dom"/>
</dbReference>
<feature type="compositionally biased region" description="Polar residues" evidence="4">
    <location>
        <begin position="267"/>
        <end position="277"/>
    </location>
</feature>
<keyword evidence="7" id="KW-1185">Reference proteome</keyword>
<feature type="compositionally biased region" description="Polar residues" evidence="4">
    <location>
        <begin position="314"/>
        <end position="324"/>
    </location>
</feature>
<dbReference type="FunFam" id="1.10.510.10:FF:000985">
    <property type="entry name" value="Serine/threonine-protein kinase MARK2"/>
    <property type="match status" value="1"/>
</dbReference>
<feature type="compositionally biased region" description="Basic and acidic residues" evidence="4">
    <location>
        <begin position="137"/>
        <end position="157"/>
    </location>
</feature>
<dbReference type="PROSITE" id="PS00107">
    <property type="entry name" value="PROTEIN_KINASE_ATP"/>
    <property type="match status" value="1"/>
</dbReference>
<dbReference type="BioCyc" id="PCHR:PC12G15300-MONOMER"/>
<feature type="region of interest" description="Disordered" evidence="4">
    <location>
        <begin position="127"/>
        <end position="359"/>
    </location>
</feature>
<feature type="compositionally biased region" description="Polar residues" evidence="4">
    <location>
        <begin position="228"/>
        <end position="238"/>
    </location>
</feature>
<dbReference type="GO" id="GO:0005737">
    <property type="term" value="C:cytoplasm"/>
    <property type="evidence" value="ECO:0007669"/>
    <property type="project" value="TreeGrafter"/>
</dbReference>
<dbReference type="Pfam" id="PF00069">
    <property type="entry name" value="Pkinase"/>
    <property type="match status" value="1"/>
</dbReference>